<dbReference type="Proteomes" id="UP000649573">
    <property type="component" value="Unassembled WGS sequence"/>
</dbReference>
<evidence type="ECO:0000313" key="1">
    <source>
        <dbReference type="EMBL" id="GGU19685.1"/>
    </source>
</evidence>
<reference evidence="2" key="1">
    <citation type="journal article" date="2019" name="Int. J. Syst. Evol. Microbiol.">
        <title>The Global Catalogue of Microorganisms (GCM) 10K type strain sequencing project: providing services to taxonomists for standard genome sequencing and annotation.</title>
        <authorList>
            <consortium name="The Broad Institute Genomics Platform"/>
            <consortium name="The Broad Institute Genome Sequencing Center for Infectious Disease"/>
            <person name="Wu L."/>
            <person name="Ma J."/>
        </authorList>
    </citation>
    <scope>NUCLEOTIDE SEQUENCE [LARGE SCALE GENOMIC DNA]</scope>
    <source>
        <strain evidence="2">JCM 3296</strain>
    </source>
</reference>
<evidence type="ECO:0000313" key="2">
    <source>
        <dbReference type="Proteomes" id="UP000649573"/>
    </source>
</evidence>
<dbReference type="EMBL" id="BMRE01000002">
    <property type="protein sequence ID" value="GGU19685.1"/>
    <property type="molecule type" value="Genomic_DNA"/>
</dbReference>
<organism evidence="1 2">
    <name type="scientific">Lentzea flava</name>
    <dbReference type="NCBI Taxonomy" id="103732"/>
    <lineage>
        <taxon>Bacteria</taxon>
        <taxon>Bacillati</taxon>
        <taxon>Actinomycetota</taxon>
        <taxon>Actinomycetes</taxon>
        <taxon>Pseudonocardiales</taxon>
        <taxon>Pseudonocardiaceae</taxon>
        <taxon>Lentzea</taxon>
    </lineage>
</organism>
<accession>A0ABQ2UBY1</accession>
<proteinExistence type="predicted"/>
<protein>
    <submittedName>
        <fullName evidence="1">Uncharacterized protein</fullName>
    </submittedName>
</protein>
<sequence>MIMSALFEVLGGVLGEFIGPSGDDYAYGDGDVFLDGKWEEGELFFGPTKIIWAERIIFSPEEGRVDLITDHDSPHPNFVVLHFRRAEDTVLLAVHRRELKRVGAVLRLPG</sequence>
<comment type="caution">
    <text evidence="1">The sequence shown here is derived from an EMBL/GenBank/DDBJ whole genome shotgun (WGS) entry which is preliminary data.</text>
</comment>
<keyword evidence="2" id="KW-1185">Reference proteome</keyword>
<gene>
    <name evidence="1" type="ORF">GCM10010178_09640</name>
</gene>
<name>A0ABQ2UBY1_9PSEU</name>